<evidence type="ECO:0000313" key="4">
    <source>
        <dbReference type="Proteomes" id="UP000198804"/>
    </source>
</evidence>
<feature type="binding site" evidence="2">
    <location>
        <begin position="63"/>
        <end position="65"/>
    </location>
    <ligand>
        <name>substrate</name>
    </ligand>
</feature>
<dbReference type="Gene3D" id="3.40.1180.10">
    <property type="entry name" value="Decaprenyl diphosphate synthase-like"/>
    <property type="match status" value="1"/>
</dbReference>
<feature type="binding site" evidence="2">
    <location>
        <begin position="19"/>
        <end position="22"/>
    </location>
    <ligand>
        <name>substrate</name>
    </ligand>
</feature>
<evidence type="ECO:0000256" key="1">
    <source>
        <dbReference type="ARBA" id="ARBA00022679"/>
    </source>
</evidence>
<keyword evidence="2" id="KW-0460">Magnesium</keyword>
<dbReference type="Pfam" id="PF01255">
    <property type="entry name" value="Prenyltransf"/>
    <property type="match status" value="1"/>
</dbReference>
<dbReference type="GO" id="GO:0000287">
    <property type="term" value="F:magnesium ion binding"/>
    <property type="evidence" value="ECO:0007669"/>
    <property type="project" value="UniProtKB-UniRule"/>
</dbReference>
<dbReference type="Proteomes" id="UP000198804">
    <property type="component" value="Unassembled WGS sequence"/>
</dbReference>
<dbReference type="PANTHER" id="PTHR10291:SF0">
    <property type="entry name" value="DEHYDRODOLICHYL DIPHOSPHATE SYNTHASE 2"/>
    <property type="match status" value="1"/>
</dbReference>
<comment type="function">
    <text evidence="2">Catalyzes the condensation of isopentenyl diphosphate (IPP) with allylic pyrophosphates generating different type of terpenoids.</text>
</comment>
<protein>
    <recommendedName>
        <fullName evidence="2">Isoprenyl transferase</fullName>
        <ecNumber evidence="2">2.5.1.-</ecNumber>
    </recommendedName>
</protein>
<feature type="active site" description="Proton acceptor" evidence="2">
    <location>
        <position position="66"/>
    </location>
</feature>
<feature type="binding site" evidence="2">
    <location>
        <position position="175"/>
    </location>
    <ligand>
        <name>substrate</name>
    </ligand>
</feature>
<name>A0A1I3Y3Y0_9HYPH</name>
<dbReference type="AlphaFoldDB" id="A0A1I3Y3Y0"/>
<dbReference type="STRING" id="414703.SAMN04488125_10134"/>
<comment type="subunit">
    <text evidence="2">Homodimer.</text>
</comment>
<evidence type="ECO:0000256" key="2">
    <source>
        <dbReference type="HAMAP-Rule" id="MF_01139"/>
    </source>
</evidence>
<accession>A0A1I3Y3Y0</accession>
<keyword evidence="2" id="KW-0479">Metal-binding</keyword>
<dbReference type="InterPro" id="IPR018520">
    <property type="entry name" value="UPP_synth-like_CS"/>
</dbReference>
<dbReference type="NCBIfam" id="NF011412">
    <property type="entry name" value="PRK14839.1"/>
    <property type="match status" value="1"/>
</dbReference>
<dbReference type="InterPro" id="IPR001441">
    <property type="entry name" value="UPP_synth-like"/>
</dbReference>
<dbReference type="HAMAP" id="MF_01139">
    <property type="entry name" value="ISPT"/>
    <property type="match status" value="1"/>
</dbReference>
<dbReference type="NCBIfam" id="TIGR00055">
    <property type="entry name" value="uppS"/>
    <property type="match status" value="1"/>
</dbReference>
<reference evidence="4" key="1">
    <citation type="submission" date="2016-10" db="EMBL/GenBank/DDBJ databases">
        <authorList>
            <person name="Varghese N."/>
            <person name="Submissions S."/>
        </authorList>
    </citation>
    <scope>NUCLEOTIDE SEQUENCE [LARGE SCALE GENOMIC DNA]</scope>
    <source>
        <strain evidence="4">CGMCC 1.6474</strain>
    </source>
</reference>
<dbReference type="CDD" id="cd00475">
    <property type="entry name" value="Cis_IPPS"/>
    <property type="match status" value="1"/>
</dbReference>
<feature type="binding site" evidence="2">
    <location>
        <begin position="181"/>
        <end position="183"/>
    </location>
    <ligand>
        <name>substrate</name>
    </ligand>
</feature>
<dbReference type="PANTHER" id="PTHR10291">
    <property type="entry name" value="DEHYDRODOLICHYL DIPHOSPHATE SYNTHASE FAMILY MEMBER"/>
    <property type="match status" value="1"/>
</dbReference>
<feature type="binding site" evidence="2">
    <location>
        <position position="69"/>
    </location>
    <ligand>
        <name>substrate</name>
    </ligand>
</feature>
<dbReference type="GO" id="GO:0008834">
    <property type="term" value="F:ditrans,polycis-undecaprenyl-diphosphate synthase [(2E,6E)-farnesyl-diphosphate specific] activity"/>
    <property type="evidence" value="ECO:0007669"/>
    <property type="project" value="TreeGrafter"/>
</dbReference>
<feature type="binding site" evidence="2">
    <location>
        <position position="35"/>
    </location>
    <ligand>
        <name>substrate</name>
    </ligand>
</feature>
<proteinExistence type="inferred from homology"/>
<dbReference type="RefSeq" id="WP_091940782.1">
    <property type="nucleotide sequence ID" value="NZ_FOSV01000001.1"/>
</dbReference>
<dbReference type="EMBL" id="FOSV01000001">
    <property type="protein sequence ID" value="SFK26564.1"/>
    <property type="molecule type" value="Genomic_DNA"/>
</dbReference>
<dbReference type="InterPro" id="IPR036424">
    <property type="entry name" value="UPP_synth-like_sf"/>
</dbReference>
<organism evidence="3 4">
    <name type="scientific">Methylorubrum salsuginis</name>
    <dbReference type="NCBI Taxonomy" id="414703"/>
    <lineage>
        <taxon>Bacteria</taxon>
        <taxon>Pseudomonadati</taxon>
        <taxon>Pseudomonadota</taxon>
        <taxon>Alphaproteobacteria</taxon>
        <taxon>Hyphomicrobiales</taxon>
        <taxon>Methylobacteriaceae</taxon>
        <taxon>Methylorubrum</taxon>
    </lineage>
</organism>
<comment type="cofactor">
    <cofactor evidence="2">
        <name>Mg(2+)</name>
        <dbReference type="ChEBI" id="CHEBI:18420"/>
    </cofactor>
    <text evidence="2">Binds 2 magnesium ions per subunit.</text>
</comment>
<keyword evidence="4" id="KW-1185">Reference proteome</keyword>
<feature type="active site" evidence="2">
    <location>
        <position position="18"/>
    </location>
</feature>
<feature type="binding site" evidence="2">
    <location>
        <position position="18"/>
    </location>
    <ligand>
        <name>Mg(2+)</name>
        <dbReference type="ChEBI" id="CHEBI:18420"/>
    </ligand>
</feature>
<keyword evidence="1 2" id="KW-0808">Transferase</keyword>
<dbReference type="PROSITE" id="PS01066">
    <property type="entry name" value="UPP_SYNTHASE"/>
    <property type="match status" value="1"/>
</dbReference>
<dbReference type="EC" id="2.5.1.-" evidence="2"/>
<feature type="binding site" evidence="2">
    <location>
        <position position="194"/>
    </location>
    <ligand>
        <name>Mg(2+)</name>
        <dbReference type="ChEBI" id="CHEBI:18420"/>
    </ligand>
</feature>
<comment type="similarity">
    <text evidence="2">Belongs to the UPP synthase family.</text>
</comment>
<feature type="binding site" evidence="2">
    <location>
        <position position="67"/>
    </location>
    <ligand>
        <name>substrate</name>
    </ligand>
</feature>
<dbReference type="GO" id="GO:0005829">
    <property type="term" value="C:cytosol"/>
    <property type="evidence" value="ECO:0007669"/>
    <property type="project" value="TreeGrafter"/>
</dbReference>
<evidence type="ECO:0000313" key="3">
    <source>
        <dbReference type="EMBL" id="SFK26564.1"/>
    </source>
</evidence>
<dbReference type="GO" id="GO:0016094">
    <property type="term" value="P:polyprenol biosynthetic process"/>
    <property type="evidence" value="ECO:0007669"/>
    <property type="project" value="TreeGrafter"/>
</dbReference>
<dbReference type="OrthoDB" id="4191603at2"/>
<feature type="binding site" evidence="2">
    <location>
        <position position="31"/>
    </location>
    <ligand>
        <name>substrate</name>
    </ligand>
</feature>
<sequence length="236" mass="25697">MQSNFDRRSKLHTAIIMDGNGRWASARGWPRGAGHRAGVKTIQRVAEAAPDLGIGTLTLYAFSSDNWRRPADEVGGLMRLLKAYLRSETDRLARTGTRLTVIGRRDRLPDGIPQAIERAEAATAAGTRLTLRIAVDYSSRDAILSAAARLGPEGFSREAMSGALGEAGDVDLLIRTGGEKRLSDFLLWEAAYAELHFTDRMWPDFGEADLAAAVSDFTARDRRFGGLNAPRVPEAA</sequence>
<dbReference type="SUPFAM" id="SSF64005">
    <property type="entry name" value="Undecaprenyl diphosphate synthase"/>
    <property type="match status" value="1"/>
</dbReference>
<gene>
    <name evidence="3" type="ORF">SAMN04488125_10134</name>
</gene>
<feature type="binding site" evidence="2">
    <location>
        <position position="23"/>
    </location>
    <ligand>
        <name>substrate</name>
    </ligand>
</feature>